<evidence type="ECO:0000313" key="1">
    <source>
        <dbReference type="EMBL" id="EHK56836.1"/>
    </source>
</evidence>
<organism evidence="1 2">
    <name type="scientific">Mesorhizobium alhagi CCNWXJ12-2</name>
    <dbReference type="NCBI Taxonomy" id="1107882"/>
    <lineage>
        <taxon>Bacteria</taxon>
        <taxon>Pseudomonadati</taxon>
        <taxon>Pseudomonadota</taxon>
        <taxon>Alphaproteobacteria</taxon>
        <taxon>Hyphomicrobiales</taxon>
        <taxon>Phyllobacteriaceae</taxon>
        <taxon>Allomesorhizobium</taxon>
    </lineage>
</organism>
<dbReference type="PATRIC" id="fig|1107882.3.peg.2503"/>
<dbReference type="EMBL" id="AHAM01000097">
    <property type="protein sequence ID" value="EHK56836.1"/>
    <property type="molecule type" value="Genomic_DNA"/>
</dbReference>
<evidence type="ECO:0000313" key="2">
    <source>
        <dbReference type="Proteomes" id="UP000003250"/>
    </source>
</evidence>
<dbReference type="OrthoDB" id="8100720at2"/>
<accession>H0HQX4</accession>
<sequence>MLGHIASSRAERQETFFRYSVKCDRLTATRIEIAARKAGLTVNAFVQQHFDTILDAKSAALRQAQVKDAPRFDRKRFDAIGFARRHKVSIPAARVWAALAGRVDAEGRGRATLLQLARDADVDGTYPGLLLKALAEAGMVEVIEPSRSGRPGLYRIIWED</sequence>
<gene>
    <name evidence="1" type="ORF">MAXJ12_12782</name>
</gene>
<proteinExistence type="predicted"/>
<reference evidence="1 2" key="1">
    <citation type="journal article" date="2012" name="J. Bacteriol.">
        <title>Draft Genome Sequence of Mesorhizobium alhagi CCNWXJ12-2T, a Novel Salt-Resistant Species Isolated from the Desert of Northwestern China.</title>
        <authorList>
            <person name="Zhou M."/>
            <person name="Chen W."/>
            <person name="Chen H."/>
            <person name="Wei G."/>
        </authorList>
    </citation>
    <scope>NUCLEOTIDE SEQUENCE [LARGE SCALE GENOMIC DNA]</scope>
    <source>
        <strain evidence="1 2">CCNWXJ12-2</strain>
    </source>
</reference>
<dbReference type="AlphaFoldDB" id="H0HQX4"/>
<dbReference type="Proteomes" id="UP000003250">
    <property type="component" value="Unassembled WGS sequence"/>
</dbReference>
<dbReference type="RefSeq" id="WP_008836184.1">
    <property type="nucleotide sequence ID" value="NZ_AHAM01000097.1"/>
</dbReference>
<keyword evidence="2" id="KW-1185">Reference proteome</keyword>
<name>H0HQX4_9HYPH</name>
<protein>
    <submittedName>
        <fullName evidence="1">Uncharacterized protein</fullName>
    </submittedName>
</protein>